<dbReference type="OrthoDB" id="5968456at2759"/>
<evidence type="ECO:0000256" key="5">
    <source>
        <dbReference type="ARBA" id="ARBA00022692"/>
    </source>
</evidence>
<feature type="non-terminal residue" evidence="14">
    <location>
        <position position="277"/>
    </location>
</feature>
<evidence type="ECO:0000313" key="14">
    <source>
        <dbReference type="EMBL" id="NWR57562.1"/>
    </source>
</evidence>
<feature type="non-terminal residue" evidence="14">
    <location>
        <position position="1"/>
    </location>
</feature>
<dbReference type="PANTHER" id="PTHR23036">
    <property type="entry name" value="CYTOKINE RECEPTOR"/>
    <property type="match status" value="1"/>
</dbReference>
<dbReference type="PROSITE" id="PS50853">
    <property type="entry name" value="FN3"/>
    <property type="match status" value="1"/>
</dbReference>
<dbReference type="FunFam" id="2.60.40.10:FF:000028">
    <property type="entry name" value="Neuronal cell adhesion molecule"/>
    <property type="match status" value="1"/>
</dbReference>
<dbReference type="PANTHER" id="PTHR23036:SF194">
    <property type="entry name" value="FIBRONECTIN TYPE-III DOMAIN-CONTAINING PROTEIN"/>
    <property type="match status" value="1"/>
</dbReference>
<evidence type="ECO:0000256" key="4">
    <source>
        <dbReference type="ARBA" id="ARBA00022553"/>
    </source>
</evidence>
<keyword evidence="12" id="KW-0325">Glycoprotein</keyword>
<protein>
    <submittedName>
        <fullName evidence="14">SDK2 protein</fullName>
    </submittedName>
</protein>
<dbReference type="GO" id="GO:0043235">
    <property type="term" value="C:receptor complex"/>
    <property type="evidence" value="ECO:0007669"/>
    <property type="project" value="TreeGrafter"/>
</dbReference>
<evidence type="ECO:0000256" key="7">
    <source>
        <dbReference type="ARBA" id="ARBA00022737"/>
    </source>
</evidence>
<organism evidence="14 15">
    <name type="scientific">Bucorvus abyssinicus</name>
    <name type="common">Northern ground-hornbill</name>
    <name type="synonym">Abyssinian ground-hornbill</name>
    <dbReference type="NCBI Taxonomy" id="153643"/>
    <lineage>
        <taxon>Eukaryota</taxon>
        <taxon>Metazoa</taxon>
        <taxon>Chordata</taxon>
        <taxon>Craniata</taxon>
        <taxon>Vertebrata</taxon>
        <taxon>Euteleostomi</taxon>
        <taxon>Archelosauria</taxon>
        <taxon>Archosauria</taxon>
        <taxon>Dinosauria</taxon>
        <taxon>Saurischia</taxon>
        <taxon>Theropoda</taxon>
        <taxon>Coelurosauria</taxon>
        <taxon>Aves</taxon>
        <taxon>Neognathae</taxon>
        <taxon>Neoaves</taxon>
        <taxon>Telluraves</taxon>
        <taxon>Coraciimorphae</taxon>
        <taxon>Bucerotiformes</taxon>
        <taxon>Bucorvidae</taxon>
        <taxon>Bucorvus</taxon>
    </lineage>
</organism>
<reference evidence="14 15" key="1">
    <citation type="submission" date="2019-09" db="EMBL/GenBank/DDBJ databases">
        <title>Bird 10,000 Genomes (B10K) Project - Family phase.</title>
        <authorList>
            <person name="Zhang G."/>
        </authorList>
    </citation>
    <scope>NUCLEOTIDE SEQUENCE [LARGE SCALE GENOMIC DNA]</scope>
    <source>
        <strain evidence="14">B10K-DU-012-80</strain>
    </source>
</reference>
<dbReference type="GO" id="GO:0019955">
    <property type="term" value="F:cytokine binding"/>
    <property type="evidence" value="ECO:0007669"/>
    <property type="project" value="TreeGrafter"/>
</dbReference>
<dbReference type="AlphaFoldDB" id="A0A7K4YEV2"/>
<dbReference type="CDD" id="cd00063">
    <property type="entry name" value="FN3"/>
    <property type="match status" value="1"/>
</dbReference>
<dbReference type="InterPro" id="IPR013783">
    <property type="entry name" value="Ig-like_fold"/>
</dbReference>
<sequence>TQSENILGYYVSVERTPNSCRDSPNRICLKDREVLLNLSMAYYRVSISAYNKAGESPQAIYVVPDLSETDLPGQIHVKYQGTNAVVTWTPEYNPKCFVVDWGTHKEDMRMKIVTTATGNFTLDNFEPYKLYRIMVHASDVCQCESFTRHEKTFGVTRFYPVEGVPRTGPANVTILNITKHSALVKWTEIAAEDCLGFLQGYRLSYTDSSRTKSVAVTLNSSTTSYHLSGLKEKTVYHVQISGFTKAGNGPPTLSHPFSTPKYGTVEALCMLPSTNPC</sequence>
<dbReference type="GO" id="GO:0004896">
    <property type="term" value="F:cytokine receptor activity"/>
    <property type="evidence" value="ECO:0007669"/>
    <property type="project" value="InterPro"/>
</dbReference>
<evidence type="ECO:0000256" key="11">
    <source>
        <dbReference type="ARBA" id="ARBA00023170"/>
    </source>
</evidence>
<keyword evidence="8" id="KW-1133">Transmembrane helix</keyword>
<gene>
    <name evidence="14" type="primary">Sdk2_0</name>
    <name evidence="14" type="ORF">BUCABY_R07176</name>
</gene>
<feature type="domain" description="Fibronectin type-III" evidence="13">
    <location>
        <begin position="168"/>
        <end position="262"/>
    </location>
</feature>
<evidence type="ECO:0000256" key="1">
    <source>
        <dbReference type="ARBA" id="ARBA00004251"/>
    </source>
</evidence>
<comment type="caution">
    <text evidence="14">The sequence shown here is derived from an EMBL/GenBank/DDBJ whole genome shotgun (WGS) entry which is preliminary data.</text>
</comment>
<dbReference type="InterPro" id="IPR003529">
    <property type="entry name" value="Hematopoietin_rcpt_Gp130_CS"/>
</dbReference>
<dbReference type="SUPFAM" id="SSF49265">
    <property type="entry name" value="Fibronectin type III"/>
    <property type="match status" value="1"/>
</dbReference>
<keyword evidence="10" id="KW-1015">Disulfide bond</keyword>
<dbReference type="InterPro" id="IPR036116">
    <property type="entry name" value="FN3_sf"/>
</dbReference>
<dbReference type="Gene3D" id="2.60.40.10">
    <property type="entry name" value="Immunoglobulins"/>
    <property type="match status" value="2"/>
</dbReference>
<keyword evidence="3" id="KW-1003">Cell membrane</keyword>
<keyword evidence="9" id="KW-0472">Membrane</keyword>
<keyword evidence="5" id="KW-0812">Transmembrane</keyword>
<comment type="subcellular location">
    <subcellularLocation>
        <location evidence="1">Cell membrane</location>
        <topology evidence="1">Single-pass type I membrane protein</topology>
    </subcellularLocation>
</comment>
<keyword evidence="4" id="KW-0597">Phosphoprotein</keyword>
<evidence type="ECO:0000256" key="8">
    <source>
        <dbReference type="ARBA" id="ARBA00022989"/>
    </source>
</evidence>
<comment type="similarity">
    <text evidence="2">Belongs to the type I cytokine receptor family. Type 2 subfamily.</text>
</comment>
<evidence type="ECO:0000256" key="3">
    <source>
        <dbReference type="ARBA" id="ARBA00022475"/>
    </source>
</evidence>
<keyword evidence="6" id="KW-0732">Signal</keyword>
<dbReference type="InterPro" id="IPR003961">
    <property type="entry name" value="FN3_dom"/>
</dbReference>
<keyword evidence="7" id="KW-0677">Repeat</keyword>
<evidence type="ECO:0000256" key="2">
    <source>
        <dbReference type="ARBA" id="ARBA00008921"/>
    </source>
</evidence>
<evidence type="ECO:0000259" key="13">
    <source>
        <dbReference type="PROSITE" id="PS50853"/>
    </source>
</evidence>
<dbReference type="PROSITE" id="PS01353">
    <property type="entry name" value="HEMATOPO_REC_L_F2"/>
    <property type="match status" value="1"/>
</dbReference>
<dbReference type="Pfam" id="PF00041">
    <property type="entry name" value="fn3"/>
    <property type="match status" value="1"/>
</dbReference>
<evidence type="ECO:0000256" key="12">
    <source>
        <dbReference type="ARBA" id="ARBA00023180"/>
    </source>
</evidence>
<evidence type="ECO:0000256" key="10">
    <source>
        <dbReference type="ARBA" id="ARBA00023157"/>
    </source>
</evidence>
<evidence type="ECO:0000256" key="6">
    <source>
        <dbReference type="ARBA" id="ARBA00022729"/>
    </source>
</evidence>
<proteinExistence type="inferred from homology"/>
<evidence type="ECO:0000256" key="9">
    <source>
        <dbReference type="ARBA" id="ARBA00023136"/>
    </source>
</evidence>
<dbReference type="GO" id="GO:0009897">
    <property type="term" value="C:external side of plasma membrane"/>
    <property type="evidence" value="ECO:0007669"/>
    <property type="project" value="TreeGrafter"/>
</dbReference>
<dbReference type="EMBL" id="VYZL01001494">
    <property type="protein sequence ID" value="NWR57562.1"/>
    <property type="molecule type" value="Genomic_DNA"/>
</dbReference>
<name>A0A7K4YEV2_BUCAB</name>
<accession>A0A7K4YEV2</accession>
<keyword evidence="15" id="KW-1185">Reference proteome</keyword>
<evidence type="ECO:0000313" key="15">
    <source>
        <dbReference type="Proteomes" id="UP000551127"/>
    </source>
</evidence>
<dbReference type="Proteomes" id="UP000551127">
    <property type="component" value="Unassembled WGS sequence"/>
</dbReference>
<keyword evidence="11" id="KW-0675">Receptor</keyword>
<dbReference type="InterPro" id="IPR050379">
    <property type="entry name" value="Type-I_Cytokine_Rcpt"/>
</dbReference>
<dbReference type="SMART" id="SM00060">
    <property type="entry name" value="FN3"/>
    <property type="match status" value="2"/>
</dbReference>